<feature type="non-terminal residue" evidence="2">
    <location>
        <position position="1"/>
    </location>
</feature>
<accession>A0A752A2I6</accession>
<evidence type="ECO:0000256" key="1">
    <source>
        <dbReference type="SAM" id="MobiDB-lite"/>
    </source>
</evidence>
<dbReference type="AlphaFoldDB" id="A0A752A2I6"/>
<reference evidence="2" key="1">
    <citation type="journal article" date="2018" name="Genome Biol.">
        <title>SKESA: strategic k-mer extension for scrupulous assemblies.</title>
        <authorList>
            <person name="Souvorov A."/>
            <person name="Agarwala R."/>
            <person name="Lipman D.J."/>
        </authorList>
    </citation>
    <scope>NUCLEOTIDE SEQUENCE</scope>
    <source>
        <strain evidence="2">BCW_3411</strain>
    </source>
</reference>
<sequence>PWEDTNGDLIVTGYVYTEIEPRRWVIGDGTPQSEPVLRPLQTVQHEPKSETTK</sequence>
<feature type="region of interest" description="Disordered" evidence="1">
    <location>
        <begin position="27"/>
        <end position="53"/>
    </location>
</feature>
<dbReference type="Pfam" id="PF09676">
    <property type="entry name" value="TraV"/>
    <property type="match status" value="1"/>
</dbReference>
<name>A0A752A2I6_SALDU</name>
<proteinExistence type="predicted"/>
<organism evidence="2">
    <name type="scientific">Salmonella dublin</name>
    <dbReference type="NCBI Taxonomy" id="98360"/>
    <lineage>
        <taxon>Bacteria</taxon>
        <taxon>Pseudomonadati</taxon>
        <taxon>Pseudomonadota</taxon>
        <taxon>Gammaproteobacteria</taxon>
        <taxon>Enterobacterales</taxon>
        <taxon>Enterobacteriaceae</taxon>
        <taxon>Salmonella</taxon>
    </lineage>
</organism>
<comment type="caution">
    <text evidence="2">The sequence shown here is derived from an EMBL/GenBank/DDBJ whole genome shotgun (WGS) entry which is preliminary data.</text>
</comment>
<dbReference type="InterPro" id="IPR014118">
    <property type="entry name" value="T4SS_TraV"/>
</dbReference>
<protein>
    <submittedName>
        <fullName evidence="2">TraV family lipoprotein</fullName>
    </submittedName>
</protein>
<evidence type="ECO:0000313" key="2">
    <source>
        <dbReference type="EMBL" id="HAF7305916.1"/>
    </source>
</evidence>
<gene>
    <name evidence="2" type="ORF">GNC54_005124</name>
</gene>
<keyword evidence="2" id="KW-0449">Lipoprotein</keyword>
<reference evidence="2" key="2">
    <citation type="submission" date="2018-07" db="EMBL/GenBank/DDBJ databases">
        <authorList>
            <consortium name="NCBI Pathogen Detection Project"/>
        </authorList>
    </citation>
    <scope>NUCLEOTIDE SEQUENCE</scope>
    <source>
        <strain evidence="2">BCW_3411</strain>
    </source>
</reference>
<dbReference type="EMBL" id="DAAWCW010000094">
    <property type="protein sequence ID" value="HAF7305916.1"/>
    <property type="molecule type" value="Genomic_DNA"/>
</dbReference>